<sequence>MKKIIKRYNGVYFNIKFICNISGIKDDRFS</sequence>
<protein>
    <submittedName>
        <fullName evidence="1">Uncharacterized protein</fullName>
    </submittedName>
</protein>
<evidence type="ECO:0000313" key="1">
    <source>
        <dbReference type="EMBL" id="SUB76302.1"/>
    </source>
</evidence>
<dbReference type="Proteomes" id="UP000254777">
    <property type="component" value="Unassembled WGS sequence"/>
</dbReference>
<accession>A0A379DFG9</accession>
<proteinExistence type="predicted"/>
<organism evidence="1 2">
    <name type="scientific">Peptoniphilus indolicus</name>
    <dbReference type="NCBI Taxonomy" id="33030"/>
    <lineage>
        <taxon>Bacteria</taxon>
        <taxon>Bacillati</taxon>
        <taxon>Bacillota</taxon>
        <taxon>Tissierellia</taxon>
        <taxon>Tissierellales</taxon>
        <taxon>Peptoniphilaceae</taxon>
        <taxon>Peptoniphilus</taxon>
    </lineage>
</organism>
<dbReference type="AlphaFoldDB" id="A0A379DFG9"/>
<dbReference type="EMBL" id="UGTH01000001">
    <property type="protein sequence ID" value="SUB76302.1"/>
    <property type="molecule type" value="Genomic_DNA"/>
</dbReference>
<gene>
    <name evidence="1" type="ORF">NCTC11088_02118</name>
</gene>
<evidence type="ECO:0000313" key="2">
    <source>
        <dbReference type="Proteomes" id="UP000254777"/>
    </source>
</evidence>
<name>A0A379DFG9_9FIRM</name>
<reference evidence="1 2" key="1">
    <citation type="submission" date="2018-06" db="EMBL/GenBank/DDBJ databases">
        <authorList>
            <consortium name="Pathogen Informatics"/>
            <person name="Doyle S."/>
        </authorList>
    </citation>
    <scope>NUCLEOTIDE SEQUENCE [LARGE SCALE GENOMIC DNA]</scope>
    <source>
        <strain evidence="1 2">NCTC11088</strain>
    </source>
</reference>